<keyword evidence="2" id="KW-0548">Nucleotidyltransferase</keyword>
<keyword evidence="5" id="KW-0378">Hydrolase</keyword>
<feature type="domain" description="Integrase catalytic" evidence="9">
    <location>
        <begin position="2862"/>
        <end position="3025"/>
    </location>
</feature>
<keyword evidence="11" id="KW-1185">Reference proteome</keyword>
<comment type="caution">
    <text evidence="10">The sequence shown here is derived from an EMBL/GenBank/DDBJ whole genome shotgun (WGS) entry which is preliminary data.</text>
</comment>
<dbReference type="PANTHER" id="PTHR37984:SF15">
    <property type="entry name" value="INTEGRASE CATALYTIC DOMAIN-CONTAINING PROTEIN"/>
    <property type="match status" value="1"/>
</dbReference>
<evidence type="ECO:0000313" key="10">
    <source>
        <dbReference type="EMBL" id="GBG86527.1"/>
    </source>
</evidence>
<feature type="region of interest" description="Disordered" evidence="8">
    <location>
        <begin position="3109"/>
        <end position="3229"/>
    </location>
</feature>
<dbReference type="GO" id="GO:0003964">
    <property type="term" value="F:RNA-directed DNA polymerase activity"/>
    <property type="evidence" value="ECO:0007669"/>
    <property type="project" value="UniProtKB-KW"/>
</dbReference>
<evidence type="ECO:0000256" key="3">
    <source>
        <dbReference type="ARBA" id="ARBA00022722"/>
    </source>
</evidence>
<feature type="compositionally biased region" description="Polar residues" evidence="8">
    <location>
        <begin position="3116"/>
        <end position="3125"/>
    </location>
</feature>
<keyword evidence="6" id="KW-0695">RNA-directed DNA polymerase</keyword>
<dbReference type="EMBL" id="BFEA01000569">
    <property type="protein sequence ID" value="GBG86527.1"/>
    <property type="molecule type" value="Genomic_DNA"/>
</dbReference>
<accession>A0A388LW20</accession>
<dbReference type="InterPro" id="IPR001584">
    <property type="entry name" value="Integrase_cat-core"/>
</dbReference>
<dbReference type="Gene3D" id="2.40.70.10">
    <property type="entry name" value="Acid Proteases"/>
    <property type="match status" value="2"/>
</dbReference>
<evidence type="ECO:0000256" key="6">
    <source>
        <dbReference type="ARBA" id="ARBA00022918"/>
    </source>
</evidence>
<dbReference type="PROSITE" id="PS50994">
    <property type="entry name" value="INTEGRASE"/>
    <property type="match status" value="1"/>
</dbReference>
<gene>
    <name evidence="10" type="ORF">CBR_g41590</name>
</gene>
<evidence type="ECO:0000256" key="4">
    <source>
        <dbReference type="ARBA" id="ARBA00022759"/>
    </source>
</evidence>
<dbReference type="InterPro" id="IPR021109">
    <property type="entry name" value="Peptidase_aspartic_dom_sf"/>
</dbReference>
<keyword evidence="1" id="KW-0808">Transferase</keyword>
<dbReference type="SUPFAM" id="SSF53098">
    <property type="entry name" value="Ribonuclease H-like"/>
    <property type="match status" value="1"/>
</dbReference>
<evidence type="ECO:0000256" key="1">
    <source>
        <dbReference type="ARBA" id="ARBA00022679"/>
    </source>
</evidence>
<dbReference type="GO" id="GO:0004519">
    <property type="term" value="F:endonuclease activity"/>
    <property type="evidence" value="ECO:0007669"/>
    <property type="project" value="UniProtKB-KW"/>
</dbReference>
<dbReference type="InterPro" id="IPR019103">
    <property type="entry name" value="Peptidase_aspartic_DDI1-type"/>
</dbReference>
<feature type="compositionally biased region" description="Basic and acidic residues" evidence="8">
    <location>
        <begin position="541"/>
        <end position="551"/>
    </location>
</feature>
<dbReference type="GO" id="GO:0015074">
    <property type="term" value="P:DNA integration"/>
    <property type="evidence" value="ECO:0007669"/>
    <property type="project" value="InterPro"/>
</dbReference>
<proteinExistence type="predicted"/>
<feature type="compositionally biased region" description="Basic and acidic residues" evidence="8">
    <location>
        <begin position="3171"/>
        <end position="3187"/>
    </location>
</feature>
<feature type="compositionally biased region" description="Basic and acidic residues" evidence="8">
    <location>
        <begin position="484"/>
        <end position="530"/>
    </location>
</feature>
<evidence type="ECO:0000256" key="8">
    <source>
        <dbReference type="SAM" id="MobiDB-lite"/>
    </source>
</evidence>
<evidence type="ECO:0000313" key="11">
    <source>
        <dbReference type="Proteomes" id="UP000265515"/>
    </source>
</evidence>
<feature type="compositionally biased region" description="Polar residues" evidence="8">
    <location>
        <begin position="1835"/>
        <end position="1856"/>
    </location>
</feature>
<dbReference type="Pfam" id="PF09668">
    <property type="entry name" value="Asp_protease"/>
    <property type="match status" value="1"/>
</dbReference>
<dbReference type="CDD" id="cd00303">
    <property type="entry name" value="retropepsin_like"/>
    <property type="match status" value="2"/>
</dbReference>
<feature type="region of interest" description="Disordered" evidence="8">
    <location>
        <begin position="1156"/>
        <end position="1176"/>
    </location>
</feature>
<dbReference type="STRING" id="69332.A0A388LW20"/>
<dbReference type="Gene3D" id="1.10.340.70">
    <property type="match status" value="1"/>
</dbReference>
<evidence type="ECO:0000259" key="9">
    <source>
        <dbReference type="PROSITE" id="PS50994"/>
    </source>
</evidence>
<dbReference type="InterPro" id="IPR001969">
    <property type="entry name" value="Aspartic_peptidase_AS"/>
</dbReference>
<dbReference type="Gramene" id="GBG86527">
    <property type="protein sequence ID" value="GBG86527"/>
    <property type="gene ID" value="CBR_g41590"/>
</dbReference>
<dbReference type="InterPro" id="IPR036397">
    <property type="entry name" value="RNaseH_sf"/>
</dbReference>
<dbReference type="GO" id="GO:0003676">
    <property type="term" value="F:nucleic acid binding"/>
    <property type="evidence" value="ECO:0007669"/>
    <property type="project" value="InterPro"/>
</dbReference>
<dbReference type="SUPFAM" id="SSF50630">
    <property type="entry name" value="Acid proteases"/>
    <property type="match status" value="1"/>
</dbReference>
<dbReference type="GO" id="GO:0006508">
    <property type="term" value="P:proteolysis"/>
    <property type="evidence" value="ECO:0007669"/>
    <property type="project" value="InterPro"/>
</dbReference>
<dbReference type="PROSITE" id="PS00141">
    <property type="entry name" value="ASP_PROTEASE"/>
    <property type="match status" value="1"/>
</dbReference>
<feature type="region of interest" description="Disordered" evidence="8">
    <location>
        <begin position="2394"/>
        <end position="2415"/>
    </location>
</feature>
<keyword evidence="7" id="KW-0175">Coiled coil</keyword>
<dbReference type="GO" id="GO:0004190">
    <property type="term" value="F:aspartic-type endopeptidase activity"/>
    <property type="evidence" value="ECO:0007669"/>
    <property type="project" value="InterPro"/>
</dbReference>
<dbReference type="OrthoDB" id="5535068at2759"/>
<reference evidence="10 11" key="1">
    <citation type="journal article" date="2018" name="Cell">
        <title>The Chara Genome: Secondary Complexity and Implications for Plant Terrestrialization.</title>
        <authorList>
            <person name="Nishiyama T."/>
            <person name="Sakayama H."/>
            <person name="Vries J.D."/>
            <person name="Buschmann H."/>
            <person name="Saint-Marcoux D."/>
            <person name="Ullrich K.K."/>
            <person name="Haas F.B."/>
            <person name="Vanderstraeten L."/>
            <person name="Becker D."/>
            <person name="Lang D."/>
            <person name="Vosolsobe S."/>
            <person name="Rombauts S."/>
            <person name="Wilhelmsson P.K.I."/>
            <person name="Janitza P."/>
            <person name="Kern R."/>
            <person name="Heyl A."/>
            <person name="Rumpler F."/>
            <person name="Villalobos L.I.A.C."/>
            <person name="Clay J.M."/>
            <person name="Skokan R."/>
            <person name="Toyoda A."/>
            <person name="Suzuki Y."/>
            <person name="Kagoshima H."/>
            <person name="Schijlen E."/>
            <person name="Tajeshwar N."/>
            <person name="Catarino B."/>
            <person name="Hetherington A.J."/>
            <person name="Saltykova A."/>
            <person name="Bonnot C."/>
            <person name="Breuninger H."/>
            <person name="Symeonidi A."/>
            <person name="Radhakrishnan G.V."/>
            <person name="Van Nieuwerburgh F."/>
            <person name="Deforce D."/>
            <person name="Chang C."/>
            <person name="Karol K.G."/>
            <person name="Hedrich R."/>
            <person name="Ulvskov P."/>
            <person name="Glockner G."/>
            <person name="Delwiche C.F."/>
            <person name="Petrasek J."/>
            <person name="Van de Peer Y."/>
            <person name="Friml J."/>
            <person name="Beilby M."/>
            <person name="Dolan L."/>
            <person name="Kohara Y."/>
            <person name="Sugano S."/>
            <person name="Fujiyama A."/>
            <person name="Delaux P.-M."/>
            <person name="Quint M."/>
            <person name="TheiBen G."/>
            <person name="Hagemann M."/>
            <person name="Harholt J."/>
            <person name="Dunand C."/>
            <person name="Zachgo S."/>
            <person name="Langdale J."/>
            <person name="Maumus F."/>
            <person name="Straeten D.V.D."/>
            <person name="Gould S.B."/>
            <person name="Rensing S.A."/>
        </authorList>
    </citation>
    <scope>NUCLEOTIDE SEQUENCE [LARGE SCALE GENOMIC DNA]</scope>
    <source>
        <strain evidence="10 11">S276</strain>
    </source>
</reference>
<dbReference type="InterPro" id="IPR041588">
    <property type="entry name" value="Integrase_H2C2"/>
</dbReference>
<dbReference type="Gene3D" id="3.30.420.10">
    <property type="entry name" value="Ribonuclease H-like superfamily/Ribonuclease H"/>
    <property type="match status" value="1"/>
</dbReference>
<feature type="compositionally biased region" description="Basic and acidic residues" evidence="8">
    <location>
        <begin position="1158"/>
        <end position="1176"/>
    </location>
</feature>
<name>A0A388LW20_CHABU</name>
<dbReference type="Pfam" id="PF17921">
    <property type="entry name" value="Integrase_H2C2"/>
    <property type="match status" value="1"/>
</dbReference>
<evidence type="ECO:0000256" key="2">
    <source>
        <dbReference type="ARBA" id="ARBA00022695"/>
    </source>
</evidence>
<keyword evidence="3" id="KW-0540">Nuclease</keyword>
<dbReference type="Proteomes" id="UP000265515">
    <property type="component" value="Unassembled WGS sequence"/>
</dbReference>
<feature type="region of interest" description="Disordered" evidence="8">
    <location>
        <begin position="466"/>
        <end position="562"/>
    </location>
</feature>
<keyword evidence="4" id="KW-0255">Endonuclease</keyword>
<feature type="compositionally biased region" description="Acidic residues" evidence="8">
    <location>
        <begin position="531"/>
        <end position="540"/>
    </location>
</feature>
<organism evidence="10 11">
    <name type="scientific">Chara braunii</name>
    <name type="common">Braun's stonewort</name>
    <dbReference type="NCBI Taxonomy" id="69332"/>
    <lineage>
        <taxon>Eukaryota</taxon>
        <taxon>Viridiplantae</taxon>
        <taxon>Streptophyta</taxon>
        <taxon>Charophyceae</taxon>
        <taxon>Charales</taxon>
        <taxon>Characeae</taxon>
        <taxon>Chara</taxon>
    </lineage>
</organism>
<evidence type="ECO:0000256" key="7">
    <source>
        <dbReference type="SAM" id="Coils"/>
    </source>
</evidence>
<feature type="region of interest" description="Disordered" evidence="8">
    <location>
        <begin position="1016"/>
        <end position="1058"/>
    </location>
</feature>
<feature type="region of interest" description="Disordered" evidence="8">
    <location>
        <begin position="735"/>
        <end position="763"/>
    </location>
</feature>
<feature type="region of interest" description="Disordered" evidence="8">
    <location>
        <begin position="425"/>
        <end position="452"/>
    </location>
</feature>
<sequence length="3303" mass="371425">MIKSVLKNQRLLTGLSRTRSRSPVLSTLAGRLTRGRSCNGTVESAGRGSSWLITADSTVARKTSQVSIFPVHERNISSSSFSFMGVGGGVEKEVGINNPNHNEKKENEKKKKLELPVFPYTPQKYAGPRAAEVMVKRKKFLNPALFLYYKKPAKLSGIQHDLMNGKNIIKTAKVCRSLQIKLAICQGLKQVLGSKTNVSPGLLNIDDYIKIKVGEPMAIQEDEAKAVKAMLSHLVVAPVDRNPGDVVVMCPSTYQIGLKKMFTLNVAHVPIAVHEREVLKEVREAYRQASLEVVAAWDTKGKLGRAYILPKQKDLLKWRPIAPANCEPTKTSSRRIARALNALLARLPSLDHFNLGATTMLKEQLRKAEHKFEKKGELALLKAMVLKKFGPQDPCNLVSELYARCTHSAGMIKAGEKEECRRCGDGGLVEGGQEERRRGISSGSRPKKKGLTWSVLRDEERHRRICTSRMMLKSGKIKPGPTIEEQKEIDRRLADKKKEREDKKRQKEELKKKLKEKMERELEEEMKSIQDEEEEEEKDEGESLQRRRPTDQPESSRTGEVRLPLVPLLDWANQHGYSGDQLQESEEERDVFIARLATIADKAERDLLLEEKRNELHTKLLAAKRQELEEKKRLQAEGEKLQTALEAQKGKETAADEQLTLLIESLLQTRKEMAAMNRTLQKVETHQTKFENVWNTFLHKSAQDVDRHIQSYIVKLDEHITTTFTPEVIEKIVKGAGGGGGDGGDDGDDGDKKKKGVQREEGDGGKVNKIKLKLPWTYNGKKEESVLHWIAAIESYCYGQRVPYWDRVLMASSCMAGDGMSFAISLQKEAGCESLVEYSQKTRLEDFLKAVRGRFEDKNLARRTEMLVLNLPERKWKSTSALKSTMDELLQQSTEHGLTPAQILNSFARALPDHIRSQLYPRTNEEGMTYEKFSKIALDHAGFLTEANCCHYWKDLQAGRKWQNRTISGSIPGKDSLLLTFEGGGMETIPWDQVDYGLEEFHEPVAQEGSYAAVAARGGGRQGRGRGRGRGGCGRGGRGSGTQRGGGEGSHYVGGRGNGPLQGGRDFVIQAFRKPLYGDRFLEVSYDYIYGKGRIEILIGATGSIFLAVELYLRSVADEEMARCMAYISKIDPTASFDISYVVQESMATQVLNDEEDQRVPDTGHREVEEKKQEKAQRELDQLVDGTKDLVKEGKGKEAAGKRRKVVLRSEAEEGVSIDEVVKKLFEETEITLSWKEAVALVPKFREEFKKMVERREVEINSLRLFPQHVERAPPGTKMRFGNMSCGYLNISVNDVKVRALVDSGAEMVLMSSATKRSCGLGIDRKANHQLSNIAGFLPLEGFIDDLPIRIGTLRAEILCFVVPNLDHDCIIGAPFLHRMEACAFFGHDGAVWLSLQDPNNGQEQAFVISDRHHPRHQRHVNSVKHGEFDKLIEEVRAKLKESGIVDEKTTIRVIDIGKMLKLLDKAKELGDKREMEGFKEVVRAAKVGYAPVTLWYGRYATSPIENLVETWTREAQRESYSTEELLRLRIRQIKEVDETIIEATKRMSDSRLSDQTRWNSKRSEEVLGPSRGKGPVPYLGDGYNHLVGANFIIQAFRKPLYGDRFLEVSYDYIYDKGRIEILIGATGSISLAEELYLRSVADEEMASCMAYISKIDPTVSFDISYVVLESMATQILNDEEDQRSAVLNVGHQWAVHLQYIRIQDQSDGGLAVQLTACTHQGADGAPSREDPLKVREGIKEATEREDEIRNRSVKLEGREADKVVVEGLDDVVIDDNMRILKARLLSMHAYMDSKLDDVQDTLDQILNAMHIPSFRPAVLPSLSFSAMTGPYPPQSGTIPSGTSAAAGQTVASTSSGPEAGATPEPPTAPAAGQQQPWYPKTPSKPPSTFSGDKKDEALDTWLRTVPVWVRAKRTLVEEEVIIVASYLEGSTTRQAPGSKIARWLSPPVYSSGPEMPIEVRDGVSVVLPEEGTWTDLEPAYETMMLDEKDAFLWIETIWTKVSLTRLSPSLMNLEFQGTVEARGWVYLSQELENAMVVGLVLGTTPDQLFRQAEQEVVWAACQREEMEMERMEVRVELADRKNMRRPLRTMSGEQKYEVLRILRAVFSTRPRAPVMGDAKKKLTFNGANITEFLIDYENLAALLKWTEEEKMEHLGQHVSLSLGRDIMAIVASNGFWKETRNEMMRKYLKAEKMATEAELVAVQRKNYATYDDFLRAFTLVALRIPGVTDRIMSKYFLRQFSEFDKDKILSAYQQTSKFEYTRDVDFSTVTDLAEKTVVTETLALLKEGEVIDLTRKTGDKVKKGIESLHERVHGVDNKMDKMENALLVMQVQVSRPALPPQEAVVPAAVANRGFGRRDPANEQCKYCTMTGISYGLVRGLITILSGREVEEAPELQEQDTKEAEAPQGVSNLQSIPGGLGELEKTFADIRLSLPDREGGEVMRAPPGTKLSFHALPVGKLKVQIGTHHTDVLVDGRAEITLIRRDFAMVTGCTVNKEVAGSIRGAGGEIPFTGYVTKCAVRAGIRESIWSFQRMTVMEEMDHDIILRRPWCANVEMIGMHMHDDTYMVDIENPVTGRGERLRLLGTGGDPPKGKLATWSPTFGESERKGAFARMEGLRNRADGLSRVCITLEGVEDAEPIDAFLEYEGGTLVVDNEMADPVITTVVAELREGPVTTVRRKEKKDSWGAEVGAREELMAMTMEGGRDAVMTLAEAWAQKECQYLVNLTREEQGTDQKEQEFFLIQMYEGVFKEIGLLLVGNKQPTEVSLKAREEVEKYVLRNGHLFKKEEGMIPRRVVCGRSRQLDVIQAMHDGLGGGHRLSKGTLAKIVPLYFWPGMAGMVATYCQTCLICQERSAVRVYEPLRPTRVLGTGHLVHLDLAVMPVSTDGFRYILDARDNLSGYVEAIALKKKTGKAVADWVEDFYLRHPFVRRYIADDGTEFVNQEVLNKLKTLCVPIKIIEPYHPEANAPVERGHRTLNNTIAKLSADNLGSWPRFLKQAVFAENMTPKRTTGCIPAELWYGREIDFPIEALVPTWNRLDDDPHLSTEELITARCQQVARNEEALEEVVNRVTDSRVRDKARWDQVKNIRKEPLQVGEKVLVRNSALESTWPEEGQSSRQAGESSSRKRKLYVGFDHNLVVNRGGRNQGTRGSSPLKEGEPIELPSDSDPSSKEEGNPEEGQRPGESEPVEVIDLTSDEEEDEVTTPIREDRGREKDPGEEKDPWKREFGPTFSDWFDQWASILRYQWAMKGKEKLNRGEDVSPTTFFSEETLRHLQTIKRLMEQEMEDWARREARRRAPGQ</sequence>
<feature type="compositionally biased region" description="Acidic residues" evidence="8">
    <location>
        <begin position="3189"/>
        <end position="3205"/>
    </location>
</feature>
<feature type="coiled-coil region" evidence="7">
    <location>
        <begin position="617"/>
        <end position="651"/>
    </location>
</feature>
<evidence type="ECO:0000256" key="5">
    <source>
        <dbReference type="ARBA" id="ARBA00022801"/>
    </source>
</evidence>
<feature type="compositionally biased region" description="Basic and acidic residues" evidence="8">
    <location>
        <begin position="3209"/>
        <end position="3229"/>
    </location>
</feature>
<dbReference type="PANTHER" id="PTHR37984">
    <property type="entry name" value="PROTEIN CBG26694"/>
    <property type="match status" value="1"/>
</dbReference>
<feature type="region of interest" description="Disordered" evidence="8">
    <location>
        <begin position="1834"/>
        <end position="1895"/>
    </location>
</feature>
<protein>
    <recommendedName>
        <fullName evidence="9">Integrase catalytic domain-containing protein</fullName>
    </recommendedName>
</protein>
<dbReference type="InterPro" id="IPR050951">
    <property type="entry name" value="Retrovirus_Pol_polyprotein"/>
</dbReference>
<feature type="compositionally biased region" description="Gly residues" evidence="8">
    <location>
        <begin position="1030"/>
        <end position="1058"/>
    </location>
</feature>
<dbReference type="InterPro" id="IPR012337">
    <property type="entry name" value="RNaseH-like_sf"/>
</dbReference>